<proteinExistence type="predicted"/>
<accession>A0ACC0BCG6</accession>
<protein>
    <submittedName>
        <fullName evidence="1">Uncharacterized protein</fullName>
    </submittedName>
</protein>
<reference evidence="2" key="1">
    <citation type="journal article" date="2023" name="Nat. Plants">
        <title>Single-cell RNA sequencing provides a high-resolution roadmap for understanding the multicellular compartmentation of specialized metabolism.</title>
        <authorList>
            <person name="Sun S."/>
            <person name="Shen X."/>
            <person name="Li Y."/>
            <person name="Li Y."/>
            <person name="Wang S."/>
            <person name="Li R."/>
            <person name="Zhang H."/>
            <person name="Shen G."/>
            <person name="Guo B."/>
            <person name="Wei J."/>
            <person name="Xu J."/>
            <person name="St-Pierre B."/>
            <person name="Chen S."/>
            <person name="Sun C."/>
        </authorList>
    </citation>
    <scope>NUCLEOTIDE SEQUENCE [LARGE SCALE GENOMIC DNA]</scope>
</reference>
<organism evidence="1 2">
    <name type="scientific">Catharanthus roseus</name>
    <name type="common">Madagascar periwinkle</name>
    <name type="synonym">Vinca rosea</name>
    <dbReference type="NCBI Taxonomy" id="4058"/>
    <lineage>
        <taxon>Eukaryota</taxon>
        <taxon>Viridiplantae</taxon>
        <taxon>Streptophyta</taxon>
        <taxon>Embryophyta</taxon>
        <taxon>Tracheophyta</taxon>
        <taxon>Spermatophyta</taxon>
        <taxon>Magnoliopsida</taxon>
        <taxon>eudicotyledons</taxon>
        <taxon>Gunneridae</taxon>
        <taxon>Pentapetalae</taxon>
        <taxon>asterids</taxon>
        <taxon>lamiids</taxon>
        <taxon>Gentianales</taxon>
        <taxon>Apocynaceae</taxon>
        <taxon>Rauvolfioideae</taxon>
        <taxon>Vinceae</taxon>
        <taxon>Catharanthinae</taxon>
        <taxon>Catharanthus</taxon>
    </lineage>
</organism>
<keyword evidence="2" id="KW-1185">Reference proteome</keyword>
<dbReference type="Proteomes" id="UP001060085">
    <property type="component" value="Linkage Group LG03"/>
</dbReference>
<name>A0ACC0BCG6_CATRO</name>
<gene>
    <name evidence="1" type="ORF">M9H77_10719</name>
</gene>
<sequence length="307" mass="34511">MGAETINGDNSELVTELNHDHPRKEEEEEEANIDDDEKKKIKKQVHFVFVHGISHGGWCWYKIKSLMENSGDGYYRVTCIDLKSGGIDQTDPNTIFTLDDYNKPLLDFLASLPDDEKVILVGHSAGGLNVTDATYKFPNKISLVVYLAATMLKSGFLTEEDVKDGTPDLSEFGDFPEVYDIAFGLGQDQPPTSVVIKKQFLRKINYQLSPKEDSTLAAMLVRPGPIRALTSARFDEQGEEGRIMEKVPRIYIKTTQDRVVKPEQQEAMIKRWPPSDVHVLESDHSPFFSAPFMLFRLLVKAAANASL</sequence>
<dbReference type="EMBL" id="CM044703">
    <property type="protein sequence ID" value="KAI5670355.1"/>
    <property type="molecule type" value="Genomic_DNA"/>
</dbReference>
<comment type="caution">
    <text evidence="1">The sequence shown here is derived from an EMBL/GenBank/DDBJ whole genome shotgun (WGS) entry which is preliminary data.</text>
</comment>
<evidence type="ECO:0000313" key="2">
    <source>
        <dbReference type="Proteomes" id="UP001060085"/>
    </source>
</evidence>
<evidence type="ECO:0000313" key="1">
    <source>
        <dbReference type="EMBL" id="KAI5670355.1"/>
    </source>
</evidence>